<keyword evidence="2" id="KW-1185">Reference proteome</keyword>
<dbReference type="AlphaFoldDB" id="A0AAN7AD69"/>
<dbReference type="EMBL" id="MU864712">
    <property type="protein sequence ID" value="KAK4182214.1"/>
    <property type="molecule type" value="Genomic_DNA"/>
</dbReference>
<feature type="non-terminal residue" evidence="1">
    <location>
        <position position="1"/>
    </location>
</feature>
<reference evidence="1" key="1">
    <citation type="journal article" date="2023" name="Mol. Phylogenet. Evol.">
        <title>Genome-scale phylogeny and comparative genomics of the fungal order Sordariales.</title>
        <authorList>
            <person name="Hensen N."/>
            <person name="Bonometti L."/>
            <person name="Westerberg I."/>
            <person name="Brannstrom I.O."/>
            <person name="Guillou S."/>
            <person name="Cros-Aarteil S."/>
            <person name="Calhoun S."/>
            <person name="Haridas S."/>
            <person name="Kuo A."/>
            <person name="Mondo S."/>
            <person name="Pangilinan J."/>
            <person name="Riley R."/>
            <person name="LaButti K."/>
            <person name="Andreopoulos B."/>
            <person name="Lipzen A."/>
            <person name="Chen C."/>
            <person name="Yan M."/>
            <person name="Daum C."/>
            <person name="Ng V."/>
            <person name="Clum A."/>
            <person name="Steindorff A."/>
            <person name="Ohm R.A."/>
            <person name="Martin F."/>
            <person name="Silar P."/>
            <person name="Natvig D.O."/>
            <person name="Lalanne C."/>
            <person name="Gautier V."/>
            <person name="Ament-Velasquez S.L."/>
            <person name="Kruys A."/>
            <person name="Hutchinson M.I."/>
            <person name="Powell A.J."/>
            <person name="Barry K."/>
            <person name="Miller A.N."/>
            <person name="Grigoriev I.V."/>
            <person name="Debuchy R."/>
            <person name="Gladieux P."/>
            <person name="Hiltunen Thoren M."/>
            <person name="Johannesson H."/>
        </authorList>
    </citation>
    <scope>NUCLEOTIDE SEQUENCE</scope>
    <source>
        <strain evidence="1">PSN309</strain>
    </source>
</reference>
<comment type="caution">
    <text evidence="1">The sequence shown here is derived from an EMBL/GenBank/DDBJ whole genome shotgun (WGS) entry which is preliminary data.</text>
</comment>
<evidence type="ECO:0000313" key="1">
    <source>
        <dbReference type="EMBL" id="KAK4182214.1"/>
    </source>
</evidence>
<organism evidence="1 2">
    <name type="scientific">Podospora australis</name>
    <dbReference type="NCBI Taxonomy" id="1536484"/>
    <lineage>
        <taxon>Eukaryota</taxon>
        <taxon>Fungi</taxon>
        <taxon>Dikarya</taxon>
        <taxon>Ascomycota</taxon>
        <taxon>Pezizomycotina</taxon>
        <taxon>Sordariomycetes</taxon>
        <taxon>Sordariomycetidae</taxon>
        <taxon>Sordariales</taxon>
        <taxon>Podosporaceae</taxon>
        <taxon>Podospora</taxon>
    </lineage>
</organism>
<sequence>DPISTTTKTLKETYKFWFCLLSETTLPVNTRHTDIRWIKAFQHLDAIIGANMPLHTRLAYFRLDYVLESLKASVQADRRCGRVTPVTGRRNANVAMDIYVKAQPGMNHVRLMRKQLNKRLCISKRWARLSGRRPLLLSLYPATAERLVY</sequence>
<gene>
    <name evidence="1" type="ORF">QBC35DRAFT_346206</name>
</gene>
<dbReference type="Proteomes" id="UP001302126">
    <property type="component" value="Unassembled WGS sequence"/>
</dbReference>
<reference evidence="1" key="2">
    <citation type="submission" date="2023-05" db="EMBL/GenBank/DDBJ databases">
        <authorList>
            <consortium name="Lawrence Berkeley National Laboratory"/>
            <person name="Steindorff A."/>
            <person name="Hensen N."/>
            <person name="Bonometti L."/>
            <person name="Westerberg I."/>
            <person name="Brannstrom I.O."/>
            <person name="Guillou S."/>
            <person name="Cros-Aarteil S."/>
            <person name="Calhoun S."/>
            <person name="Haridas S."/>
            <person name="Kuo A."/>
            <person name="Mondo S."/>
            <person name="Pangilinan J."/>
            <person name="Riley R."/>
            <person name="Labutti K."/>
            <person name="Andreopoulos B."/>
            <person name="Lipzen A."/>
            <person name="Chen C."/>
            <person name="Yanf M."/>
            <person name="Daum C."/>
            <person name="Ng V."/>
            <person name="Clum A."/>
            <person name="Ohm R."/>
            <person name="Martin F."/>
            <person name="Silar P."/>
            <person name="Natvig D."/>
            <person name="Lalanne C."/>
            <person name="Gautier V."/>
            <person name="Ament-Velasquez S.L."/>
            <person name="Kruys A."/>
            <person name="Hutchinson M.I."/>
            <person name="Powell A.J."/>
            <person name="Barry K."/>
            <person name="Miller A.N."/>
            <person name="Grigoriev I.V."/>
            <person name="Debuchy R."/>
            <person name="Gladieux P."/>
            <person name="Thoren M.H."/>
            <person name="Johannesson H."/>
        </authorList>
    </citation>
    <scope>NUCLEOTIDE SEQUENCE</scope>
    <source>
        <strain evidence="1">PSN309</strain>
    </source>
</reference>
<evidence type="ECO:0000313" key="2">
    <source>
        <dbReference type="Proteomes" id="UP001302126"/>
    </source>
</evidence>
<accession>A0AAN7AD69</accession>
<protein>
    <submittedName>
        <fullName evidence="1">Uncharacterized protein</fullName>
    </submittedName>
</protein>
<proteinExistence type="predicted"/>
<feature type="non-terminal residue" evidence="1">
    <location>
        <position position="149"/>
    </location>
</feature>
<name>A0AAN7AD69_9PEZI</name>